<dbReference type="Proteomes" id="UP000257080">
    <property type="component" value="Unassembled WGS sequence"/>
</dbReference>
<dbReference type="EMBL" id="NBXE01000041">
    <property type="protein sequence ID" value="RFA24615.1"/>
    <property type="molecule type" value="Genomic_DNA"/>
</dbReference>
<proteinExistence type="predicted"/>
<sequence>MVYISDMNPRRLFARKRRENAPDGAREKYYRVYVTAEEDAQLQARAAVAGDITVPRLLFESAMNAQVRTGAEWKGAVAELMQVRADLGRMSSNLNQLAKFANTEGQFPAQVEEFRVLFVGLVPQISAACRAVAGQ</sequence>
<reference evidence="1 2" key="1">
    <citation type="submission" date="2017-04" db="EMBL/GenBank/DDBJ databases">
        <title>Comparative genome analysis of Subtercola boreus.</title>
        <authorList>
            <person name="Cho Y.-J."/>
            <person name="Cho A."/>
            <person name="Kim O.-S."/>
            <person name="Lee J.-I."/>
        </authorList>
    </citation>
    <scope>NUCLEOTIDE SEQUENCE [LARGE SCALE GENOMIC DNA]</scope>
    <source>
        <strain evidence="1 2">P28004</strain>
    </source>
</reference>
<accession>A0A3E0W615</accession>
<organism evidence="1 2">
    <name type="scientific">Subtercola boreus</name>
    <dbReference type="NCBI Taxonomy" id="120213"/>
    <lineage>
        <taxon>Bacteria</taxon>
        <taxon>Bacillati</taxon>
        <taxon>Actinomycetota</taxon>
        <taxon>Actinomycetes</taxon>
        <taxon>Micrococcales</taxon>
        <taxon>Microbacteriaceae</taxon>
        <taxon>Subtercola</taxon>
    </lineage>
</organism>
<dbReference type="InterPro" id="IPR053842">
    <property type="entry name" value="NikA-like"/>
</dbReference>
<comment type="caution">
    <text evidence="1">The sequence shown here is derived from an EMBL/GenBank/DDBJ whole genome shotgun (WGS) entry which is preliminary data.</text>
</comment>
<name>A0A3E0W615_9MICO</name>
<gene>
    <name evidence="1" type="ORF">B7R25_16405</name>
</gene>
<dbReference type="AlphaFoldDB" id="A0A3E0W615"/>
<evidence type="ECO:0000313" key="2">
    <source>
        <dbReference type="Proteomes" id="UP000257080"/>
    </source>
</evidence>
<dbReference type="Pfam" id="PF21983">
    <property type="entry name" value="NikA-like"/>
    <property type="match status" value="1"/>
</dbReference>
<protein>
    <submittedName>
        <fullName evidence="1">Uncharacterized protein</fullName>
    </submittedName>
</protein>
<evidence type="ECO:0000313" key="1">
    <source>
        <dbReference type="EMBL" id="RFA24615.1"/>
    </source>
</evidence>